<evidence type="ECO:0000313" key="2">
    <source>
        <dbReference type="Proteomes" id="UP000828251"/>
    </source>
</evidence>
<accession>A0A9D3VVC5</accession>
<keyword evidence="2" id="KW-1185">Reference proteome</keyword>
<name>A0A9D3VVC5_9ROSI</name>
<dbReference type="AlphaFoldDB" id="A0A9D3VVC5"/>
<protein>
    <submittedName>
        <fullName evidence="1">Uncharacterized protein</fullName>
    </submittedName>
</protein>
<reference evidence="1 2" key="1">
    <citation type="journal article" date="2021" name="Plant Biotechnol. J.">
        <title>Multi-omics assisted identification of the key and species-specific regulatory components of drought-tolerant mechanisms in Gossypium stocksii.</title>
        <authorList>
            <person name="Yu D."/>
            <person name="Ke L."/>
            <person name="Zhang D."/>
            <person name="Wu Y."/>
            <person name="Sun Y."/>
            <person name="Mei J."/>
            <person name="Sun J."/>
            <person name="Sun Y."/>
        </authorList>
    </citation>
    <scope>NUCLEOTIDE SEQUENCE [LARGE SCALE GENOMIC DNA]</scope>
    <source>
        <strain evidence="2">cv. E1</strain>
        <tissue evidence="1">Leaf</tissue>
    </source>
</reference>
<feature type="non-terminal residue" evidence="1">
    <location>
        <position position="65"/>
    </location>
</feature>
<dbReference type="EMBL" id="JAIQCV010000005">
    <property type="protein sequence ID" value="KAH1097830.1"/>
    <property type="molecule type" value="Genomic_DNA"/>
</dbReference>
<gene>
    <name evidence="1" type="ORF">J1N35_014751</name>
</gene>
<proteinExistence type="predicted"/>
<organism evidence="1 2">
    <name type="scientific">Gossypium stocksii</name>
    <dbReference type="NCBI Taxonomy" id="47602"/>
    <lineage>
        <taxon>Eukaryota</taxon>
        <taxon>Viridiplantae</taxon>
        <taxon>Streptophyta</taxon>
        <taxon>Embryophyta</taxon>
        <taxon>Tracheophyta</taxon>
        <taxon>Spermatophyta</taxon>
        <taxon>Magnoliopsida</taxon>
        <taxon>eudicotyledons</taxon>
        <taxon>Gunneridae</taxon>
        <taxon>Pentapetalae</taxon>
        <taxon>rosids</taxon>
        <taxon>malvids</taxon>
        <taxon>Malvales</taxon>
        <taxon>Malvaceae</taxon>
        <taxon>Malvoideae</taxon>
        <taxon>Gossypium</taxon>
    </lineage>
</organism>
<comment type="caution">
    <text evidence="1">The sequence shown here is derived from an EMBL/GenBank/DDBJ whole genome shotgun (WGS) entry which is preliminary data.</text>
</comment>
<dbReference type="Proteomes" id="UP000828251">
    <property type="component" value="Unassembled WGS sequence"/>
</dbReference>
<sequence>MWAHTPVWPTPSNWSSPCLTHGFIDHHTVLLCARVIRARPGSSITWPCSVARPTTRAVTRPCDVD</sequence>
<evidence type="ECO:0000313" key="1">
    <source>
        <dbReference type="EMBL" id="KAH1097830.1"/>
    </source>
</evidence>